<keyword evidence="3" id="KW-0479">Metal-binding</keyword>
<dbReference type="EMBL" id="KQ474077">
    <property type="protein sequence ID" value="KPV76070.1"/>
    <property type="molecule type" value="Genomic_DNA"/>
</dbReference>
<name>A0A194S6E9_RHOGW</name>
<evidence type="ECO:0000259" key="11">
    <source>
        <dbReference type="Pfam" id="PF22456"/>
    </source>
</evidence>
<dbReference type="FunFam" id="3.30.830.10:FF:000004">
    <property type="entry name" value="Putative insulin-degrading enzyme"/>
    <property type="match status" value="1"/>
</dbReference>
<evidence type="ECO:0000256" key="2">
    <source>
        <dbReference type="ARBA" id="ARBA00022670"/>
    </source>
</evidence>
<dbReference type="Proteomes" id="UP000053890">
    <property type="component" value="Unassembled WGS sequence"/>
</dbReference>
<evidence type="ECO:0000259" key="10">
    <source>
        <dbReference type="Pfam" id="PF16187"/>
    </source>
</evidence>
<proteinExistence type="inferred from homology"/>
<keyword evidence="6" id="KW-0482">Metalloprotease</keyword>
<dbReference type="RefSeq" id="XP_018272119.1">
    <property type="nucleotide sequence ID" value="XM_018413312.1"/>
</dbReference>
<keyword evidence="2" id="KW-0645">Protease</keyword>
<dbReference type="InterPro" id="IPR007863">
    <property type="entry name" value="Peptidase_M16_C"/>
</dbReference>
<dbReference type="GeneID" id="28973761"/>
<reference evidence="12 13" key="1">
    <citation type="journal article" date="2015" name="Front. Microbiol.">
        <title>Genome sequence of the plant growth promoting endophytic yeast Rhodotorula graminis WP1.</title>
        <authorList>
            <person name="Firrincieli A."/>
            <person name="Otillar R."/>
            <person name="Salamov A."/>
            <person name="Schmutz J."/>
            <person name="Khan Z."/>
            <person name="Redman R.S."/>
            <person name="Fleck N.D."/>
            <person name="Lindquist E."/>
            <person name="Grigoriev I.V."/>
            <person name="Doty S.L."/>
        </authorList>
    </citation>
    <scope>NUCLEOTIDE SEQUENCE [LARGE SCALE GENOMIC DNA]</scope>
    <source>
        <strain evidence="12 13">WP1</strain>
    </source>
</reference>
<evidence type="ECO:0000313" key="12">
    <source>
        <dbReference type="EMBL" id="KPV76070.1"/>
    </source>
</evidence>
<dbReference type="Pfam" id="PF22456">
    <property type="entry name" value="PqqF-like_C_4"/>
    <property type="match status" value="1"/>
</dbReference>
<dbReference type="GO" id="GO:0005739">
    <property type="term" value="C:mitochondrion"/>
    <property type="evidence" value="ECO:0007669"/>
    <property type="project" value="TreeGrafter"/>
</dbReference>
<dbReference type="SUPFAM" id="SSF63411">
    <property type="entry name" value="LuxS/MPP-like metallohydrolase"/>
    <property type="match status" value="4"/>
</dbReference>
<dbReference type="Gene3D" id="3.30.830.10">
    <property type="entry name" value="Metalloenzyme, LuxS/M16 peptidase-like"/>
    <property type="match status" value="4"/>
</dbReference>
<dbReference type="InterPro" id="IPR032632">
    <property type="entry name" value="Peptidase_M16_M"/>
</dbReference>
<feature type="domain" description="Coenzyme PQQ synthesis protein F-like C-terminal lobe" evidence="11">
    <location>
        <begin position="813"/>
        <end position="911"/>
    </location>
</feature>
<feature type="domain" description="Peptidase M16 N-terminal" evidence="8">
    <location>
        <begin position="55"/>
        <end position="188"/>
    </location>
</feature>
<organism evidence="12 13">
    <name type="scientific">Rhodotorula graminis (strain WP1)</name>
    <dbReference type="NCBI Taxonomy" id="578459"/>
    <lineage>
        <taxon>Eukaryota</taxon>
        <taxon>Fungi</taxon>
        <taxon>Dikarya</taxon>
        <taxon>Basidiomycota</taxon>
        <taxon>Pucciniomycotina</taxon>
        <taxon>Microbotryomycetes</taxon>
        <taxon>Sporidiobolales</taxon>
        <taxon>Sporidiobolaceae</taxon>
        <taxon>Rhodotorula</taxon>
    </lineage>
</organism>
<comment type="similarity">
    <text evidence="1 7">Belongs to the peptidase M16 family.</text>
</comment>
<evidence type="ECO:0000256" key="5">
    <source>
        <dbReference type="ARBA" id="ARBA00022833"/>
    </source>
</evidence>
<evidence type="ECO:0000256" key="4">
    <source>
        <dbReference type="ARBA" id="ARBA00022801"/>
    </source>
</evidence>
<accession>A0A194S6E9</accession>
<dbReference type="STRING" id="578459.A0A194S6E9"/>
<keyword evidence="5" id="KW-0862">Zinc</keyword>
<dbReference type="PANTHER" id="PTHR43690:SF18">
    <property type="entry name" value="INSULIN-DEGRADING ENZYME-RELATED"/>
    <property type="match status" value="1"/>
</dbReference>
<gene>
    <name evidence="12" type="ORF">RHOBADRAFT_35861</name>
</gene>
<dbReference type="Pfam" id="PF16187">
    <property type="entry name" value="Peptidase_M16_M"/>
    <property type="match status" value="1"/>
</dbReference>
<evidence type="ECO:0000313" key="13">
    <source>
        <dbReference type="Proteomes" id="UP000053890"/>
    </source>
</evidence>
<feature type="domain" description="Peptidase M16 middle/third" evidence="10">
    <location>
        <begin position="404"/>
        <end position="707"/>
    </location>
</feature>
<dbReference type="AlphaFoldDB" id="A0A194S6E9"/>
<evidence type="ECO:0000256" key="7">
    <source>
        <dbReference type="RuleBase" id="RU004447"/>
    </source>
</evidence>
<evidence type="ECO:0000256" key="1">
    <source>
        <dbReference type="ARBA" id="ARBA00007261"/>
    </source>
</evidence>
<dbReference type="PANTHER" id="PTHR43690">
    <property type="entry name" value="NARDILYSIN"/>
    <property type="match status" value="1"/>
</dbReference>
<evidence type="ECO:0000256" key="3">
    <source>
        <dbReference type="ARBA" id="ARBA00022723"/>
    </source>
</evidence>
<dbReference type="FunFam" id="3.30.830.10:FF:000005">
    <property type="entry name" value="nardilysin isoform X1"/>
    <property type="match status" value="1"/>
</dbReference>
<dbReference type="InterPro" id="IPR050626">
    <property type="entry name" value="Peptidase_M16"/>
</dbReference>
<dbReference type="InterPro" id="IPR011249">
    <property type="entry name" value="Metalloenz_LuxS/M16"/>
</dbReference>
<dbReference type="OMA" id="LQSDCWR"/>
<dbReference type="InterPro" id="IPR011765">
    <property type="entry name" value="Pept_M16_N"/>
</dbReference>
<dbReference type="GO" id="GO:0005829">
    <property type="term" value="C:cytosol"/>
    <property type="evidence" value="ECO:0007669"/>
    <property type="project" value="TreeGrafter"/>
</dbReference>
<evidence type="ECO:0000259" key="8">
    <source>
        <dbReference type="Pfam" id="PF00675"/>
    </source>
</evidence>
<dbReference type="OrthoDB" id="952271at2759"/>
<dbReference type="GO" id="GO:0004222">
    <property type="term" value="F:metalloendopeptidase activity"/>
    <property type="evidence" value="ECO:0007669"/>
    <property type="project" value="InterPro"/>
</dbReference>
<keyword evidence="13" id="KW-1185">Reference proteome</keyword>
<feature type="domain" description="Peptidase M16 C-terminal" evidence="9">
    <location>
        <begin position="220"/>
        <end position="398"/>
    </location>
</feature>
<sequence>MQRKSQPFDLGSLGPGWSEREETSRRFAVYEPAIEISPNDDRAYRFLTLGNGLRALLISDLKTDKAAAALGVQVGHLSDPNDLPGLAHFCEHMLFLGTEKHPDESEYKTYLSRNSGSSNAYTSLAETVYHFDCSPDGLAGGLARHAQFFTAPLFDPSCTEREVNAVDSEFRRNLQLDARRLFQLGKATSSRAGGAVYWKFGTGSKQTLWDEPRARGVDVRERLLEWYSKQYSANLMSLVVVSNHPLDDLTSLVVAEYSDVPNANLAPTTFPSPPISATEAQTEITYRTVKDTPQLRVEFGLPDLREHWAIKPGRFLSHYLGHEGPGSILAELKTHGWATSLSASSANGAAGFDFFRIGISLTATGLEHYKEVLAVVFAYLDLLKSTPPQEWAFNEMRRLGEIGWRWKEQGQPQSTVRNLASQLGETLYPPEKTLVGPWFATQWDEALMREVMELLRVENCRVFVGSRDPLPGRDFWAQKEKYYGTEHDLLALEIPPDARQHTNLALPERNIFIPDKLELVAEKAVEVRPFFPPFASPALPDLYRHEQPVMRPTLVRQTPRSRLYHKRDDLWIIPRGTAYVRLRSPVADDGARAAVLTQLVTALVEENLSKYSYDASLAGLDYSLGTDTSGMLLLVSGYTDKLALLASVVVDKLKAFSIEPKEYDIVYDRLVRAYKNAKLQNPSTLADAEVRRFTRERYWTWEERLEALLAVKPADVEQHAREFTSRLLIDSLVHGNFKAEGALDLLDAVEHKLDAVEVDIAELDHHRALKLPPGTVTVSRSPVPSSENVNSAASVYYDVGSANDHDLLARLSLFGHLAKVPVFSTLRTKEQLGYIVSSSPWVSHAYAGFRIMVQSERTAEYLDERIGALETTLGEYIANMSEEDFALEKESLASNKLEKPKSLGQESGRYWSEISSGELDFGHRERQATLVRNLSKPDLVAFFDRFISPMSSTRTKLSILMRSQRFQPDILDPFLAAVRKARPDKVDEAAKLVADKPTLAQLEALVSELALGDSDNSTVELERLRETPPLPATTREVKAHEVDAFRQGLERAEGYRAVGEGVQEPARL</sequence>
<dbReference type="Pfam" id="PF00675">
    <property type="entry name" value="Peptidase_M16"/>
    <property type="match status" value="1"/>
</dbReference>
<evidence type="ECO:0000256" key="6">
    <source>
        <dbReference type="ARBA" id="ARBA00023049"/>
    </source>
</evidence>
<dbReference type="GO" id="GO:0043171">
    <property type="term" value="P:peptide catabolic process"/>
    <property type="evidence" value="ECO:0007669"/>
    <property type="project" value="TreeGrafter"/>
</dbReference>
<keyword evidence="4" id="KW-0378">Hydrolase</keyword>
<dbReference type="Pfam" id="PF05193">
    <property type="entry name" value="Peptidase_M16_C"/>
    <property type="match status" value="1"/>
</dbReference>
<dbReference type="PROSITE" id="PS00143">
    <property type="entry name" value="INSULINASE"/>
    <property type="match status" value="1"/>
</dbReference>
<dbReference type="InterPro" id="IPR001431">
    <property type="entry name" value="Pept_M16_Zn_BS"/>
</dbReference>
<dbReference type="GO" id="GO:0046872">
    <property type="term" value="F:metal ion binding"/>
    <property type="evidence" value="ECO:0007669"/>
    <property type="project" value="UniProtKB-KW"/>
</dbReference>
<dbReference type="GO" id="GO:0051603">
    <property type="term" value="P:proteolysis involved in protein catabolic process"/>
    <property type="evidence" value="ECO:0007669"/>
    <property type="project" value="TreeGrafter"/>
</dbReference>
<protein>
    <submittedName>
        <fullName evidence="12">Uncharacterized protein</fullName>
    </submittedName>
</protein>
<dbReference type="InterPro" id="IPR054734">
    <property type="entry name" value="PqqF-like_C_4"/>
</dbReference>
<evidence type="ECO:0000259" key="9">
    <source>
        <dbReference type="Pfam" id="PF05193"/>
    </source>
</evidence>